<keyword evidence="8" id="KW-0028">Amino-acid biosynthesis</keyword>
<dbReference type="GO" id="GO:0044205">
    <property type="term" value="P:'de novo' UMP biosynthetic process"/>
    <property type="evidence" value="ECO:0007669"/>
    <property type="project" value="UniProtKB-UniPathway"/>
</dbReference>
<comment type="catalytic activity">
    <reaction evidence="17">
        <text>hydrogencarbonate + NH4(+) + 2 ATP = carbamoyl phosphate + 2 ADP + phosphate + 2 H(+)</text>
        <dbReference type="Rhea" id="RHEA:18029"/>
        <dbReference type="ChEBI" id="CHEBI:15378"/>
        <dbReference type="ChEBI" id="CHEBI:17544"/>
        <dbReference type="ChEBI" id="CHEBI:28938"/>
        <dbReference type="ChEBI" id="CHEBI:30616"/>
        <dbReference type="ChEBI" id="CHEBI:43474"/>
        <dbReference type="ChEBI" id="CHEBI:58228"/>
        <dbReference type="ChEBI" id="CHEBI:456216"/>
        <dbReference type="EC" id="6.3.4.16"/>
    </reaction>
</comment>
<dbReference type="FunFam" id="3.30.1490.20:FF:000001">
    <property type="entry name" value="Carbamoyl-phosphate synthase large chain"/>
    <property type="match status" value="1"/>
</dbReference>
<evidence type="ECO:0000256" key="14">
    <source>
        <dbReference type="ARBA" id="ARBA00022975"/>
    </source>
</evidence>
<evidence type="ECO:0000313" key="26">
    <source>
        <dbReference type="Proteomes" id="UP000740329"/>
    </source>
</evidence>
<evidence type="ECO:0000256" key="17">
    <source>
        <dbReference type="ARBA" id="ARBA00047359"/>
    </source>
</evidence>
<name>A0A8J7URY3_METVO</name>
<organism evidence="25 26">
    <name type="scientific">Methanococcus voltae</name>
    <dbReference type="NCBI Taxonomy" id="2188"/>
    <lineage>
        <taxon>Archaea</taxon>
        <taxon>Methanobacteriati</taxon>
        <taxon>Methanobacteriota</taxon>
        <taxon>Methanomada group</taxon>
        <taxon>Methanococci</taxon>
        <taxon>Methanococcales</taxon>
        <taxon>Methanococcaceae</taxon>
        <taxon>Methanococcus</taxon>
    </lineage>
</organism>
<dbReference type="EMBL" id="JAGGMV010000001">
    <property type="protein sequence ID" value="MBP2201072.1"/>
    <property type="molecule type" value="Genomic_DNA"/>
</dbReference>
<dbReference type="InterPro" id="IPR005483">
    <property type="entry name" value="CPSase_dom"/>
</dbReference>
<dbReference type="PROSITE" id="PS50975">
    <property type="entry name" value="ATP_GRASP"/>
    <property type="match status" value="1"/>
</dbReference>
<dbReference type="AlphaFoldDB" id="A0A8J7URY3"/>
<dbReference type="PANTHER" id="PTHR11405:SF53">
    <property type="entry name" value="CARBAMOYL-PHOSPHATE SYNTHASE [AMMONIA], MITOCHONDRIAL"/>
    <property type="match status" value="1"/>
</dbReference>
<dbReference type="FunFam" id="3.40.50.20:FF:000002">
    <property type="entry name" value="Carbamoyl-phosphate synthase large chain"/>
    <property type="match status" value="1"/>
</dbReference>
<evidence type="ECO:0000256" key="2">
    <source>
        <dbReference type="ARBA" id="ARBA00001946"/>
    </source>
</evidence>
<keyword evidence="10" id="KW-0677">Repeat</keyword>
<evidence type="ECO:0000256" key="11">
    <source>
        <dbReference type="ARBA" id="ARBA00022741"/>
    </source>
</evidence>
<dbReference type="Gene3D" id="3.30.470.20">
    <property type="entry name" value="ATP-grasp fold, B domain"/>
    <property type="match status" value="1"/>
</dbReference>
<dbReference type="InterPro" id="IPR033937">
    <property type="entry name" value="MGS_CPS_CarB"/>
</dbReference>
<dbReference type="GO" id="GO:0004087">
    <property type="term" value="F:carbamoyl-phosphate synthase (ammonia) activity"/>
    <property type="evidence" value="ECO:0007669"/>
    <property type="project" value="UniProtKB-EC"/>
</dbReference>
<sequence>MIIDNKKLKEIFLKAKMYGFSDVQLANLLNKSEEEIREFRKELNLTPVYKMVDTCSAEFEAATPYYYSCYERYIDEEQNESKASDRKKVIILGSGPIRIGQGVEFDYSTVHAIFALKEMGIEAIIVNNNPETVSTDYDTSDKLYFEPLVYEQIMDIIENESKNNNFLGVIVQFGGQTAINLAMKLHNAGVNILGTSPQSIDLAEDREQFLKVLDKLKIPQAEGATAFSEDQAIVIAEKIGYPVLVRPSYVLGGRAMQIVYNTEELKDYMREAVKISSDHPILVDKFLEEATEIDVDAICDGESVFLGAIMEHIEEAGIHSGDSACVIPPQTLSEETLKIIQEYTTNLALDLGVVGLLNIQYAVKDGKVYIIEANPRASRTIPYVSKSVGVPLAKIATNVIMGRKLKEMGYEGVAKAKYVSVKEAVFPFLKLPGVDPVLSPEMKSTGEAIGIDKDFGVAFYKSQLSANMELPTTGTVFISVRNRDKDNIVEIAKKFTDLGFEIVATSGTARELRQFGIDVMEVKKISEGKKGSILELAQKGGVNLMINTSSGDKAKTDGYLIRRVAVELNIPYFTTLQGALASLKAIESIKNNAELEVYSLNELEN</sequence>
<feature type="domain" description="MGS-like" evidence="24">
    <location>
        <begin position="468"/>
        <end position="605"/>
    </location>
</feature>
<dbReference type="Gene3D" id="1.10.1030.10">
    <property type="entry name" value="Carbamoyl-phosphate synthetase, large subunit oligomerisation domain"/>
    <property type="match status" value="1"/>
</dbReference>
<evidence type="ECO:0000256" key="16">
    <source>
        <dbReference type="ARBA" id="ARBA00044063"/>
    </source>
</evidence>
<dbReference type="PRINTS" id="PR00098">
    <property type="entry name" value="CPSASE"/>
</dbReference>
<evidence type="ECO:0000256" key="12">
    <source>
        <dbReference type="ARBA" id="ARBA00022840"/>
    </source>
</evidence>
<dbReference type="PROSITE" id="PS00867">
    <property type="entry name" value="CPSASE_2"/>
    <property type="match status" value="1"/>
</dbReference>
<keyword evidence="9" id="KW-0479">Metal-binding</keyword>
<evidence type="ECO:0000256" key="22">
    <source>
        <dbReference type="PROSITE-ProRule" id="PRU00409"/>
    </source>
</evidence>
<evidence type="ECO:0000256" key="9">
    <source>
        <dbReference type="ARBA" id="ARBA00022723"/>
    </source>
</evidence>
<evidence type="ECO:0000256" key="5">
    <source>
        <dbReference type="ARBA" id="ARBA00012738"/>
    </source>
</evidence>
<dbReference type="InterPro" id="IPR011607">
    <property type="entry name" value="MGS-like_dom"/>
</dbReference>
<dbReference type="PANTHER" id="PTHR11405">
    <property type="entry name" value="CARBAMOYLTRANSFERASE FAMILY MEMBER"/>
    <property type="match status" value="1"/>
</dbReference>
<dbReference type="SUPFAM" id="SSF52440">
    <property type="entry name" value="PreATP-grasp domain"/>
    <property type="match status" value="1"/>
</dbReference>
<dbReference type="Gene3D" id="3.40.50.1380">
    <property type="entry name" value="Methylglyoxal synthase-like domain"/>
    <property type="match status" value="1"/>
</dbReference>
<dbReference type="InterPro" id="IPR036914">
    <property type="entry name" value="MGS-like_dom_sf"/>
</dbReference>
<dbReference type="Gene3D" id="3.40.50.20">
    <property type="match status" value="1"/>
</dbReference>
<dbReference type="PROSITE" id="PS00866">
    <property type="entry name" value="CPSASE_1"/>
    <property type="match status" value="1"/>
</dbReference>
<evidence type="ECO:0000256" key="21">
    <source>
        <dbReference type="ARBA" id="ARBA00083945"/>
    </source>
</evidence>
<evidence type="ECO:0000259" key="23">
    <source>
        <dbReference type="PROSITE" id="PS50975"/>
    </source>
</evidence>
<evidence type="ECO:0000256" key="1">
    <source>
        <dbReference type="ARBA" id="ARBA00001936"/>
    </source>
</evidence>
<evidence type="ECO:0000256" key="6">
    <source>
        <dbReference type="ARBA" id="ARBA00022571"/>
    </source>
</evidence>
<evidence type="ECO:0000256" key="19">
    <source>
        <dbReference type="ARBA" id="ARBA00062056"/>
    </source>
</evidence>
<comment type="similarity">
    <text evidence="4">Belongs to the CarB family.</text>
</comment>
<accession>A0A8J7URY3</accession>
<dbReference type="EC" id="6.3.4.16" evidence="16"/>
<evidence type="ECO:0000256" key="3">
    <source>
        <dbReference type="ARBA" id="ARBA00005077"/>
    </source>
</evidence>
<dbReference type="SMART" id="SM01096">
    <property type="entry name" value="CPSase_L_D3"/>
    <property type="match status" value="1"/>
</dbReference>
<comment type="cofactor">
    <cofactor evidence="1">
        <name>Mn(2+)</name>
        <dbReference type="ChEBI" id="CHEBI:29035"/>
    </cofactor>
</comment>
<comment type="pathway">
    <text evidence="3">Amino-acid biosynthesis; L-arginine biosynthesis; carbamoyl phosphate from bicarbonate: step 1/1.</text>
</comment>
<dbReference type="SUPFAM" id="SSF56059">
    <property type="entry name" value="Glutathione synthetase ATP-binding domain-like"/>
    <property type="match status" value="1"/>
</dbReference>
<comment type="cofactor">
    <cofactor evidence="2">
        <name>Mg(2+)</name>
        <dbReference type="ChEBI" id="CHEBI:18420"/>
    </cofactor>
</comment>
<gene>
    <name evidence="25" type="ORF">J3E07_000470</name>
</gene>
<dbReference type="InterPro" id="IPR058047">
    <property type="entry name" value="CPSase_preATP-grasp"/>
</dbReference>
<dbReference type="Proteomes" id="UP000740329">
    <property type="component" value="Unassembled WGS sequence"/>
</dbReference>
<dbReference type="GO" id="GO:0005737">
    <property type="term" value="C:cytoplasm"/>
    <property type="evidence" value="ECO:0007669"/>
    <property type="project" value="TreeGrafter"/>
</dbReference>
<keyword evidence="6" id="KW-0055">Arginine biosynthesis</keyword>
<dbReference type="PROSITE" id="PS51855">
    <property type="entry name" value="MGS"/>
    <property type="match status" value="1"/>
</dbReference>
<feature type="domain" description="ATP-grasp" evidence="23">
    <location>
        <begin position="210"/>
        <end position="401"/>
    </location>
</feature>
<evidence type="ECO:0000313" key="25">
    <source>
        <dbReference type="EMBL" id="MBP2201072.1"/>
    </source>
</evidence>
<keyword evidence="7" id="KW-0436">Ligase</keyword>
<evidence type="ECO:0000259" key="24">
    <source>
        <dbReference type="PROSITE" id="PS51855"/>
    </source>
</evidence>
<keyword evidence="14" id="KW-0665">Pyrimidine biosynthesis</keyword>
<dbReference type="Pfam" id="PF02786">
    <property type="entry name" value="CPSase_L_D2"/>
    <property type="match status" value="1"/>
</dbReference>
<evidence type="ECO:0000256" key="7">
    <source>
        <dbReference type="ARBA" id="ARBA00022598"/>
    </source>
</evidence>
<keyword evidence="15" id="KW-0464">Manganese</keyword>
<comment type="subunit">
    <text evidence="19">Composed of two chains; the small (or glutamine) chain promotes the hydrolysis of glutamine to ammonia, which is used by the large (or ammonia) chain to synthesize carbamoyl phosphate. Tetramer of heterodimers (alpha,beta)4.</text>
</comment>
<dbReference type="SMART" id="SM00851">
    <property type="entry name" value="MGS"/>
    <property type="match status" value="1"/>
</dbReference>
<comment type="function">
    <text evidence="18">Large subunit of the glutamine-dependent carbamoyl phosphate synthetase (CPSase). CPSase catalyzes the formation of carbamoyl phosphate from the ammonia moiety of glutamine, carbonate, and phosphate donated by ATP, constituting the first step of 2 biosynthetic pathways, one leading to arginine and/or urea and the other to pyrimidine nucleotides. The large subunit (synthetase) binds the substrates ammonia (free or transferred from glutamine from the small subunit), hydrogencarbonate and ATP and carries out an ATP-coupled ligase reaction, activating hydrogencarbonate by forming carboxy phosphate which reacts with ammonia to form carbamoyl phosphate.</text>
</comment>
<dbReference type="GO" id="GO:0004088">
    <property type="term" value="F:carbamoyl-phosphate synthase (glutamine-hydrolyzing) activity"/>
    <property type="evidence" value="ECO:0007669"/>
    <property type="project" value="UniProtKB-EC"/>
</dbReference>
<dbReference type="UniPathway" id="UPA00070">
    <property type="reaction ID" value="UER00115"/>
</dbReference>
<dbReference type="InterPro" id="IPR011761">
    <property type="entry name" value="ATP-grasp"/>
</dbReference>
<dbReference type="InterPro" id="IPR005480">
    <property type="entry name" value="CPSase_lsu_oligo"/>
</dbReference>
<keyword evidence="11 22" id="KW-0547">Nucleotide-binding</keyword>
<dbReference type="UniPathway" id="UPA00068">
    <property type="reaction ID" value="UER00171"/>
</dbReference>
<dbReference type="GO" id="GO:0005524">
    <property type="term" value="F:ATP binding"/>
    <property type="evidence" value="ECO:0007669"/>
    <property type="project" value="UniProtKB-UniRule"/>
</dbReference>
<dbReference type="InterPro" id="IPR036897">
    <property type="entry name" value="CarbamoylP_synth_lsu_oligo_sf"/>
</dbReference>
<dbReference type="Pfam" id="PF02142">
    <property type="entry name" value="MGS"/>
    <property type="match status" value="1"/>
</dbReference>
<keyword evidence="13" id="KW-0460">Magnesium</keyword>
<protein>
    <recommendedName>
        <fullName evidence="20">Carbamoyl phosphate synthase large chain, C-terminal section</fullName>
        <ecNumber evidence="16">6.3.4.16</ecNumber>
        <ecNumber evidence="5">6.3.5.5</ecNumber>
    </recommendedName>
    <alternativeName>
        <fullName evidence="21">Carbamoyl phosphate synthetase ammonia chain</fullName>
    </alternativeName>
</protein>
<dbReference type="NCBIfam" id="NF003671">
    <property type="entry name" value="PRK05294.1"/>
    <property type="match status" value="1"/>
</dbReference>
<dbReference type="EC" id="6.3.5.5" evidence="5"/>
<evidence type="ECO:0000256" key="10">
    <source>
        <dbReference type="ARBA" id="ARBA00022737"/>
    </source>
</evidence>
<dbReference type="InterPro" id="IPR016185">
    <property type="entry name" value="PreATP-grasp_dom_sf"/>
</dbReference>
<dbReference type="InterPro" id="IPR005479">
    <property type="entry name" value="CPAse_ATP-bd"/>
</dbReference>
<dbReference type="GO" id="GO:0006526">
    <property type="term" value="P:L-arginine biosynthetic process"/>
    <property type="evidence" value="ECO:0007669"/>
    <property type="project" value="UniProtKB-UniPathway"/>
</dbReference>
<dbReference type="CDD" id="cd01424">
    <property type="entry name" value="MGS_CPS_II"/>
    <property type="match status" value="1"/>
</dbReference>
<evidence type="ECO:0000256" key="20">
    <source>
        <dbReference type="ARBA" id="ARBA00067580"/>
    </source>
</evidence>
<evidence type="ECO:0000256" key="15">
    <source>
        <dbReference type="ARBA" id="ARBA00023211"/>
    </source>
</evidence>
<dbReference type="FunFam" id="3.30.470.20:FF:000013">
    <property type="entry name" value="Carbamoyl-phosphate synthase large chain"/>
    <property type="match status" value="1"/>
</dbReference>
<evidence type="ECO:0000256" key="4">
    <source>
        <dbReference type="ARBA" id="ARBA00009799"/>
    </source>
</evidence>
<evidence type="ECO:0000256" key="8">
    <source>
        <dbReference type="ARBA" id="ARBA00022605"/>
    </source>
</evidence>
<keyword evidence="12 22" id="KW-0067">ATP-binding</keyword>
<dbReference type="Pfam" id="PF25596">
    <property type="entry name" value="CPSase_L_D1"/>
    <property type="match status" value="1"/>
</dbReference>
<evidence type="ECO:0000256" key="18">
    <source>
        <dbReference type="ARBA" id="ARBA00057223"/>
    </source>
</evidence>
<reference evidence="25" key="1">
    <citation type="submission" date="2021-03" db="EMBL/GenBank/DDBJ databases">
        <title>Genomic Encyclopedia of Type Strains, Phase IV (KMG-V): Genome sequencing to study the core and pangenomes of soil and plant-associated prokaryotes.</title>
        <authorList>
            <person name="Whitman W."/>
        </authorList>
    </citation>
    <scope>NUCLEOTIDE SEQUENCE</scope>
    <source>
        <strain evidence="25">C4</strain>
    </source>
</reference>
<dbReference type="GO" id="GO:0006541">
    <property type="term" value="P:glutamine metabolic process"/>
    <property type="evidence" value="ECO:0007669"/>
    <property type="project" value="TreeGrafter"/>
</dbReference>
<dbReference type="SUPFAM" id="SSF52335">
    <property type="entry name" value="Methylglyoxal synthase-like"/>
    <property type="match status" value="1"/>
</dbReference>
<comment type="caution">
    <text evidence="25">The sequence shown here is derived from an EMBL/GenBank/DDBJ whole genome shotgun (WGS) entry which is preliminary data.</text>
</comment>
<proteinExistence type="inferred from homology"/>
<dbReference type="GO" id="GO:0046872">
    <property type="term" value="F:metal ion binding"/>
    <property type="evidence" value="ECO:0007669"/>
    <property type="project" value="UniProtKB-KW"/>
</dbReference>
<evidence type="ECO:0000256" key="13">
    <source>
        <dbReference type="ARBA" id="ARBA00022842"/>
    </source>
</evidence>
<dbReference type="SUPFAM" id="SSF48108">
    <property type="entry name" value="Carbamoyl phosphate synthetase, large subunit connection domain"/>
    <property type="match status" value="1"/>
</dbReference>